<dbReference type="Proteomes" id="UP000587760">
    <property type="component" value="Unassembled WGS sequence"/>
</dbReference>
<protein>
    <submittedName>
        <fullName evidence="1">Polar amino acid transport system substrate-binding protein</fullName>
    </submittedName>
</protein>
<evidence type="ECO:0000313" key="1">
    <source>
        <dbReference type="EMBL" id="MBB6479534.1"/>
    </source>
</evidence>
<dbReference type="Gene3D" id="3.40.190.10">
    <property type="entry name" value="Periplasmic binding protein-like II"/>
    <property type="match status" value="2"/>
</dbReference>
<dbReference type="PANTHER" id="PTHR35936">
    <property type="entry name" value="MEMBRANE-BOUND LYTIC MUREIN TRANSGLYCOSYLASE F"/>
    <property type="match status" value="1"/>
</dbReference>
<name>A0A841R3A4_9SPIO</name>
<gene>
    <name evidence="1" type="ORF">HNR50_001192</name>
</gene>
<reference evidence="1 2" key="1">
    <citation type="submission" date="2020-08" db="EMBL/GenBank/DDBJ databases">
        <title>Genomic Encyclopedia of Type Strains, Phase IV (KMG-IV): sequencing the most valuable type-strain genomes for metagenomic binning, comparative biology and taxonomic classification.</title>
        <authorList>
            <person name="Goeker M."/>
        </authorList>
    </citation>
    <scope>NUCLEOTIDE SEQUENCE [LARGE SCALE GENOMIC DNA]</scope>
    <source>
        <strain evidence="1 2">DSM 2461</strain>
    </source>
</reference>
<dbReference type="AlphaFoldDB" id="A0A841R3A4"/>
<dbReference type="RefSeq" id="WP_184744850.1">
    <property type="nucleotide sequence ID" value="NZ_JACHGJ010000002.1"/>
</dbReference>
<accession>A0A841R3A4</accession>
<keyword evidence="2" id="KW-1185">Reference proteome</keyword>
<comment type="caution">
    <text evidence="1">The sequence shown here is derived from an EMBL/GenBank/DDBJ whole genome shotgun (WGS) entry which is preliminary data.</text>
</comment>
<dbReference type="SUPFAM" id="SSF53850">
    <property type="entry name" value="Periplasmic binding protein-like II"/>
    <property type="match status" value="1"/>
</dbReference>
<evidence type="ECO:0000313" key="2">
    <source>
        <dbReference type="Proteomes" id="UP000587760"/>
    </source>
</evidence>
<sequence>MKKFGIVIIFLFSLFSSLKGEHLVIAYEDKEQPPYYLGNGSGVPGSDPGIAVEMVLQLERKIDGLTIELVRLPWPRCLYSLKNNQVDGIFNASYSKERLEIGWYPTVDGTLEGPVDTSRNITVISYSLYTKAESGLDWNGSVFTGISQLSLGAPLGYSIVSDLKLSGYRIFEFQSTEGGFLMLERNRLDGIVVQDITGDSILRKNVRLYKDIVKVTPPVATKEYYLMLSDNLVGRNRSLAEQIWSELASIRNRHLSELEDKYSR</sequence>
<dbReference type="PANTHER" id="PTHR35936:SF6">
    <property type="entry name" value="AMINO ACID ABC TRANSPORTER SUBSTRATE-BINDING PAAT FAMILY PROTEIN"/>
    <property type="match status" value="1"/>
</dbReference>
<dbReference type="EMBL" id="JACHGJ010000002">
    <property type="protein sequence ID" value="MBB6479534.1"/>
    <property type="molecule type" value="Genomic_DNA"/>
</dbReference>
<proteinExistence type="predicted"/>
<organism evidence="1 2">
    <name type="scientific">Spirochaeta isovalerica</name>
    <dbReference type="NCBI Taxonomy" id="150"/>
    <lineage>
        <taxon>Bacteria</taxon>
        <taxon>Pseudomonadati</taxon>
        <taxon>Spirochaetota</taxon>
        <taxon>Spirochaetia</taxon>
        <taxon>Spirochaetales</taxon>
        <taxon>Spirochaetaceae</taxon>
        <taxon>Spirochaeta</taxon>
    </lineage>
</organism>